<proteinExistence type="predicted"/>
<protein>
    <submittedName>
        <fullName evidence="2">Uncharacterized protein</fullName>
    </submittedName>
</protein>
<keyword evidence="1" id="KW-1133">Transmembrane helix</keyword>
<feature type="transmembrane region" description="Helical" evidence="1">
    <location>
        <begin position="318"/>
        <end position="341"/>
    </location>
</feature>
<feature type="transmembrane region" description="Helical" evidence="1">
    <location>
        <begin position="70"/>
        <end position="88"/>
    </location>
</feature>
<name>A0A5B9MDE9_9BACT</name>
<dbReference type="Proteomes" id="UP000321353">
    <property type="component" value="Chromosome"/>
</dbReference>
<dbReference type="EMBL" id="CP036264">
    <property type="protein sequence ID" value="QEF99282.1"/>
    <property type="molecule type" value="Genomic_DNA"/>
</dbReference>
<evidence type="ECO:0000313" key="3">
    <source>
        <dbReference type="Proteomes" id="UP000321353"/>
    </source>
</evidence>
<sequence>MAADKFQQAWKSEASQLKVTIDTDLLSKQVQQSHDRFRSLIFWRDVREVGVSLVMIPVWIAMGIGLSLPWTWWLTVPALIWVAGFMLVDRKLHPQTPSDPGEPLLFYAKESLAQVEHQMGLLRNVFWWYLFPFTISLSAFFLHIAWNTSGTWWGCLLFVTPFSLFLYFSYRWIYRLNQTAVREQLQPRRDHLQRIVANLESNNDGDASEVDDLVELVSSLSQTDQTSGFDADAPSWSENWNRIVPSWWIAMMILAPTLAGGYCGYRYAFAQAGPVFFQSVVAAVIPFELMFFGRCYWVSRKYKGERENGTNATRLGAPAVFVLALLLIISALAVAAIIAFVSAI</sequence>
<feature type="transmembrane region" description="Helical" evidence="1">
    <location>
        <begin position="46"/>
        <end position="64"/>
    </location>
</feature>
<dbReference type="KEGG" id="smam:Mal15_33440"/>
<evidence type="ECO:0000313" key="2">
    <source>
        <dbReference type="EMBL" id="QEF99282.1"/>
    </source>
</evidence>
<keyword evidence="1" id="KW-0472">Membrane</keyword>
<organism evidence="2 3">
    <name type="scientific">Stieleria maiorica</name>
    <dbReference type="NCBI Taxonomy" id="2795974"/>
    <lineage>
        <taxon>Bacteria</taxon>
        <taxon>Pseudomonadati</taxon>
        <taxon>Planctomycetota</taxon>
        <taxon>Planctomycetia</taxon>
        <taxon>Pirellulales</taxon>
        <taxon>Pirellulaceae</taxon>
        <taxon>Stieleria</taxon>
    </lineage>
</organism>
<feature type="transmembrane region" description="Helical" evidence="1">
    <location>
        <begin position="126"/>
        <end position="145"/>
    </location>
</feature>
<evidence type="ECO:0000256" key="1">
    <source>
        <dbReference type="SAM" id="Phobius"/>
    </source>
</evidence>
<keyword evidence="1" id="KW-0812">Transmembrane</keyword>
<accession>A0A5B9MDE9</accession>
<dbReference type="AlphaFoldDB" id="A0A5B9MDE9"/>
<reference evidence="2 3" key="1">
    <citation type="submission" date="2019-02" db="EMBL/GenBank/DDBJ databases">
        <title>Planctomycetal bacteria perform biofilm scaping via a novel small molecule.</title>
        <authorList>
            <person name="Jeske O."/>
            <person name="Boedeker C."/>
            <person name="Wiegand S."/>
            <person name="Breitling P."/>
            <person name="Kallscheuer N."/>
            <person name="Jogler M."/>
            <person name="Rohde M."/>
            <person name="Petersen J."/>
            <person name="Medema M.H."/>
            <person name="Surup F."/>
            <person name="Jogler C."/>
        </authorList>
    </citation>
    <scope>NUCLEOTIDE SEQUENCE [LARGE SCALE GENOMIC DNA]</scope>
    <source>
        <strain evidence="2 3">Mal15</strain>
    </source>
</reference>
<feature type="transmembrane region" description="Helical" evidence="1">
    <location>
        <begin position="275"/>
        <end position="297"/>
    </location>
</feature>
<gene>
    <name evidence="2" type="ORF">Mal15_33440</name>
</gene>
<keyword evidence="3" id="KW-1185">Reference proteome</keyword>
<dbReference type="RefSeq" id="WP_233903487.1">
    <property type="nucleotide sequence ID" value="NZ_CP036264.1"/>
</dbReference>
<feature type="transmembrane region" description="Helical" evidence="1">
    <location>
        <begin position="151"/>
        <end position="170"/>
    </location>
</feature>
<feature type="transmembrane region" description="Helical" evidence="1">
    <location>
        <begin position="247"/>
        <end position="269"/>
    </location>
</feature>